<dbReference type="Proteomes" id="UP001597452">
    <property type="component" value="Unassembled WGS sequence"/>
</dbReference>
<organism evidence="2 3">
    <name type="scientific">Piscibacillus salipiscarius</name>
    <dbReference type="NCBI Taxonomy" id="299480"/>
    <lineage>
        <taxon>Bacteria</taxon>
        <taxon>Bacillati</taxon>
        <taxon>Bacillota</taxon>
        <taxon>Bacilli</taxon>
        <taxon>Bacillales</taxon>
        <taxon>Bacillaceae</taxon>
        <taxon>Piscibacillus</taxon>
    </lineage>
</organism>
<keyword evidence="1" id="KW-0472">Membrane</keyword>
<evidence type="ECO:0000313" key="2">
    <source>
        <dbReference type="EMBL" id="MFD2640219.1"/>
    </source>
</evidence>
<evidence type="ECO:0000313" key="3">
    <source>
        <dbReference type="Proteomes" id="UP001597452"/>
    </source>
</evidence>
<dbReference type="RefSeq" id="WP_377330328.1">
    <property type="nucleotide sequence ID" value="NZ_JBHUMZ010000052.1"/>
</dbReference>
<evidence type="ECO:0008006" key="4">
    <source>
        <dbReference type="Google" id="ProtNLM"/>
    </source>
</evidence>
<proteinExistence type="predicted"/>
<evidence type="ECO:0000256" key="1">
    <source>
        <dbReference type="SAM" id="Phobius"/>
    </source>
</evidence>
<keyword evidence="1" id="KW-1133">Transmembrane helix</keyword>
<accession>A0ABW5QE04</accession>
<keyword evidence="3" id="KW-1185">Reference proteome</keyword>
<name>A0ABW5QE04_9BACI</name>
<comment type="caution">
    <text evidence="2">The sequence shown here is derived from an EMBL/GenBank/DDBJ whole genome shotgun (WGS) entry which is preliminary data.</text>
</comment>
<keyword evidence="1" id="KW-0812">Transmembrane</keyword>
<feature type="transmembrane region" description="Helical" evidence="1">
    <location>
        <begin position="6"/>
        <end position="24"/>
    </location>
</feature>
<dbReference type="EMBL" id="JBHUMZ010000052">
    <property type="protein sequence ID" value="MFD2640219.1"/>
    <property type="molecule type" value="Genomic_DNA"/>
</dbReference>
<feature type="transmembrane region" description="Helical" evidence="1">
    <location>
        <begin position="67"/>
        <end position="86"/>
    </location>
</feature>
<reference evidence="3" key="1">
    <citation type="journal article" date="2019" name="Int. J. Syst. Evol. Microbiol.">
        <title>The Global Catalogue of Microorganisms (GCM) 10K type strain sequencing project: providing services to taxonomists for standard genome sequencing and annotation.</title>
        <authorList>
            <consortium name="The Broad Institute Genomics Platform"/>
            <consortium name="The Broad Institute Genome Sequencing Center for Infectious Disease"/>
            <person name="Wu L."/>
            <person name="Ma J."/>
        </authorList>
    </citation>
    <scope>NUCLEOTIDE SEQUENCE [LARGE SCALE GENOMIC DNA]</scope>
    <source>
        <strain evidence="3">TISTR 1571</strain>
    </source>
</reference>
<sequence>MEFTYIIWIALCTLGVISGIYIIVQEKRKGAKVSRVKRDLQASIFFTVVMFLTAAVAYVGTDITSVSLIPFVFFIMGLFMIIINLWKRRKTKAEYL</sequence>
<protein>
    <recommendedName>
        <fullName evidence="4">YtpI-like protein</fullName>
    </recommendedName>
</protein>
<feature type="transmembrane region" description="Helical" evidence="1">
    <location>
        <begin position="44"/>
        <end position="61"/>
    </location>
</feature>
<gene>
    <name evidence="2" type="ORF">ACFSW4_15225</name>
</gene>